<comment type="caution">
    <text evidence="2">The sequence shown here is derived from an EMBL/GenBank/DDBJ whole genome shotgun (WGS) entry which is preliminary data.</text>
</comment>
<keyword evidence="3" id="KW-1185">Reference proteome</keyword>
<feature type="domain" description="LicD/FKTN/FKRP nucleotidyltransferase" evidence="1">
    <location>
        <begin position="62"/>
        <end position="106"/>
    </location>
</feature>
<dbReference type="InterPro" id="IPR007074">
    <property type="entry name" value="LicD/FKTN/FKRP_NTP_transf"/>
</dbReference>
<name>A0ABP0PD88_9DINO</name>
<reference evidence="2 3" key="1">
    <citation type="submission" date="2024-02" db="EMBL/GenBank/DDBJ databases">
        <authorList>
            <person name="Chen Y."/>
            <person name="Shah S."/>
            <person name="Dougan E. K."/>
            <person name="Thang M."/>
            <person name="Chan C."/>
        </authorList>
    </citation>
    <scope>NUCLEOTIDE SEQUENCE [LARGE SCALE GENOMIC DNA]</scope>
</reference>
<dbReference type="InterPro" id="IPR043519">
    <property type="entry name" value="NT_sf"/>
</dbReference>
<evidence type="ECO:0000313" key="3">
    <source>
        <dbReference type="Proteomes" id="UP001642484"/>
    </source>
</evidence>
<dbReference type="Pfam" id="PF04991">
    <property type="entry name" value="LicD"/>
    <property type="match status" value="1"/>
</dbReference>
<dbReference type="SUPFAM" id="SSF81301">
    <property type="entry name" value="Nucleotidyltransferase"/>
    <property type="match status" value="1"/>
</dbReference>
<sequence length="177" mass="19897">SDSIKTRELRSRMGCYSQANSPEEPFEPKQLEALASKELPILRQQVLLGLLKILDEVLTGAQIPYWITGGTLLGACRHEGFIPHDDDVDVECFQEDVARIQAAFKASPLPGHFIESGSWEGQRMGRLIFWDAIFIDFFLRPTPPAEEPCFPSAEELFPLERLSFHGLKLWGPQSAKA</sequence>
<evidence type="ECO:0000313" key="2">
    <source>
        <dbReference type="EMBL" id="CAK9072665.1"/>
    </source>
</evidence>
<dbReference type="EMBL" id="CAXAMN010022794">
    <property type="protein sequence ID" value="CAK9072665.1"/>
    <property type="molecule type" value="Genomic_DNA"/>
</dbReference>
<dbReference type="PANTHER" id="PTHR43404:SF1">
    <property type="entry name" value="MNN4P"/>
    <property type="match status" value="1"/>
</dbReference>
<protein>
    <recommendedName>
        <fullName evidence="1">LicD/FKTN/FKRP nucleotidyltransferase domain-containing protein</fullName>
    </recommendedName>
</protein>
<feature type="non-terminal residue" evidence="2">
    <location>
        <position position="177"/>
    </location>
</feature>
<proteinExistence type="predicted"/>
<evidence type="ECO:0000259" key="1">
    <source>
        <dbReference type="Pfam" id="PF04991"/>
    </source>
</evidence>
<dbReference type="PANTHER" id="PTHR43404">
    <property type="entry name" value="LIPOPOLYSACCHARIDE CHOLINEPHOSPHOTRANSFERASE LICD"/>
    <property type="match status" value="1"/>
</dbReference>
<organism evidence="2 3">
    <name type="scientific">Durusdinium trenchii</name>
    <dbReference type="NCBI Taxonomy" id="1381693"/>
    <lineage>
        <taxon>Eukaryota</taxon>
        <taxon>Sar</taxon>
        <taxon>Alveolata</taxon>
        <taxon>Dinophyceae</taxon>
        <taxon>Suessiales</taxon>
        <taxon>Symbiodiniaceae</taxon>
        <taxon>Durusdinium</taxon>
    </lineage>
</organism>
<dbReference type="InterPro" id="IPR052942">
    <property type="entry name" value="LPS_cholinephosphotransferase"/>
</dbReference>
<gene>
    <name evidence="2" type="ORF">CCMP2556_LOCUS35757</name>
</gene>
<feature type="non-terminal residue" evidence="2">
    <location>
        <position position="1"/>
    </location>
</feature>
<dbReference type="Gene3D" id="3.30.460.40">
    <property type="match status" value="1"/>
</dbReference>
<accession>A0ABP0PD88</accession>
<dbReference type="Proteomes" id="UP001642484">
    <property type="component" value="Unassembled WGS sequence"/>
</dbReference>